<dbReference type="AlphaFoldDB" id="A0A0R0AHR3"/>
<name>A0A0R0AHR3_9GAMM</name>
<dbReference type="Gene3D" id="3.30.450.30">
    <property type="entry name" value="Dynein light chain 2a, cytoplasmic"/>
    <property type="match status" value="1"/>
</dbReference>
<comment type="caution">
    <text evidence="2">The sequence shown here is derived from an EMBL/GenBank/DDBJ whole genome shotgun (WGS) entry which is preliminary data.</text>
</comment>
<dbReference type="InterPro" id="IPR004942">
    <property type="entry name" value="Roadblock/LAMTOR2_dom"/>
</dbReference>
<gene>
    <name evidence="2" type="ORF">ARC20_08445</name>
</gene>
<dbReference type="EMBL" id="LLXU01000068">
    <property type="protein sequence ID" value="KRG44437.1"/>
    <property type="molecule type" value="Genomic_DNA"/>
</dbReference>
<dbReference type="STRING" id="676599.ARC20_08445"/>
<evidence type="ECO:0000313" key="2">
    <source>
        <dbReference type="EMBL" id="KRG44437.1"/>
    </source>
</evidence>
<dbReference type="Proteomes" id="UP000051802">
    <property type="component" value="Unassembled WGS sequence"/>
</dbReference>
<keyword evidence="3" id="KW-1185">Reference proteome</keyword>
<sequence length="132" mass="13979">MGDGERIGIDAALVNAEFERTVARTPGISMLLLATADGRAVADWSTLKADPRRLAAMTNSLLTLSETVVRELGLASADNATIATRQGNMVLIRLEHARPLTLAAMGSPDTNTGTLLFAARDCAVRLAQLLHP</sequence>
<evidence type="ECO:0000259" key="1">
    <source>
        <dbReference type="SMART" id="SM00960"/>
    </source>
</evidence>
<accession>A0A0R0AHR3</accession>
<organism evidence="2 3">
    <name type="scientific">Stenotrophomonas panacihumi</name>
    <dbReference type="NCBI Taxonomy" id="676599"/>
    <lineage>
        <taxon>Bacteria</taxon>
        <taxon>Pseudomonadati</taxon>
        <taxon>Pseudomonadota</taxon>
        <taxon>Gammaproteobacteria</taxon>
        <taxon>Lysobacterales</taxon>
        <taxon>Lysobacteraceae</taxon>
        <taxon>Stenotrophomonas</taxon>
    </lineage>
</organism>
<evidence type="ECO:0000313" key="3">
    <source>
        <dbReference type="Proteomes" id="UP000051802"/>
    </source>
</evidence>
<dbReference type="Pfam" id="PF03259">
    <property type="entry name" value="Robl_LC7"/>
    <property type="match status" value="1"/>
</dbReference>
<dbReference type="SMART" id="SM00960">
    <property type="entry name" value="Robl_LC7"/>
    <property type="match status" value="1"/>
</dbReference>
<reference evidence="2 3" key="1">
    <citation type="submission" date="2015-10" db="EMBL/GenBank/DDBJ databases">
        <title>Genome sequencing and analysis of members of genus Stenotrophomonas.</title>
        <authorList>
            <person name="Patil P.P."/>
            <person name="Midha S."/>
            <person name="Patil P.B."/>
        </authorList>
    </citation>
    <scope>NUCLEOTIDE SEQUENCE [LARGE SCALE GENOMIC DNA]</scope>
    <source>
        <strain evidence="2 3">JCM 16536</strain>
    </source>
</reference>
<feature type="domain" description="Roadblock/LAMTOR2" evidence="1">
    <location>
        <begin position="15"/>
        <end position="104"/>
    </location>
</feature>
<dbReference type="OrthoDB" id="5986230at2"/>
<dbReference type="SUPFAM" id="SSF103196">
    <property type="entry name" value="Roadblock/LC7 domain"/>
    <property type="match status" value="1"/>
</dbReference>
<dbReference type="RefSeq" id="WP_057646156.1">
    <property type="nucleotide sequence ID" value="NZ_PZOY01000008.1"/>
</dbReference>
<protein>
    <recommendedName>
        <fullName evidence="1">Roadblock/LAMTOR2 domain-containing protein</fullName>
    </recommendedName>
</protein>
<proteinExistence type="predicted"/>